<dbReference type="PANTHER" id="PTHR46401">
    <property type="entry name" value="GLYCOSYLTRANSFERASE WBBK-RELATED"/>
    <property type="match status" value="1"/>
</dbReference>
<gene>
    <name evidence="3" type="ORF">A3J15_03190</name>
</gene>
<feature type="domain" description="Glycosyl transferase family 1" evidence="2">
    <location>
        <begin position="171"/>
        <end position="327"/>
    </location>
</feature>
<evidence type="ECO:0000259" key="2">
    <source>
        <dbReference type="Pfam" id="PF00534"/>
    </source>
</evidence>
<comment type="caution">
    <text evidence="3">The sequence shown here is derived from an EMBL/GenBank/DDBJ whole genome shotgun (WGS) entry which is preliminary data.</text>
</comment>
<evidence type="ECO:0000256" key="1">
    <source>
        <dbReference type="ARBA" id="ARBA00022679"/>
    </source>
</evidence>
<dbReference type="GO" id="GO:0009103">
    <property type="term" value="P:lipopolysaccharide biosynthetic process"/>
    <property type="evidence" value="ECO:0007669"/>
    <property type="project" value="TreeGrafter"/>
</dbReference>
<reference evidence="3 4" key="1">
    <citation type="journal article" date="2016" name="Nat. Commun.">
        <title>Thousands of microbial genomes shed light on interconnected biogeochemical processes in an aquifer system.</title>
        <authorList>
            <person name="Anantharaman K."/>
            <person name="Brown C.T."/>
            <person name="Hug L.A."/>
            <person name="Sharon I."/>
            <person name="Castelle C.J."/>
            <person name="Probst A.J."/>
            <person name="Thomas B.C."/>
            <person name="Singh A."/>
            <person name="Wilkins M.J."/>
            <person name="Karaoz U."/>
            <person name="Brodie E.L."/>
            <person name="Williams K.H."/>
            <person name="Hubbard S.S."/>
            <person name="Banfield J.F."/>
        </authorList>
    </citation>
    <scope>NUCLEOTIDE SEQUENCE [LARGE SCALE GENOMIC DNA]</scope>
</reference>
<organism evidence="3 4">
    <name type="scientific">Candidatus Roizmanbacteria bacterium RIFCSPLOWO2_02_FULL_38_10</name>
    <dbReference type="NCBI Taxonomy" id="1802074"/>
    <lineage>
        <taxon>Bacteria</taxon>
        <taxon>Candidatus Roizmaniibacteriota</taxon>
    </lineage>
</organism>
<accession>A0A1F7JL78</accession>
<proteinExistence type="predicted"/>
<dbReference type="EMBL" id="MGAY01000040">
    <property type="protein sequence ID" value="OGK56337.1"/>
    <property type="molecule type" value="Genomic_DNA"/>
</dbReference>
<sequence>MVSIDQFVDTLVPNDAISNYCLQIKDLLQNLGFTSRIYCQRSLIKHPDILDYRDFDNPESRIIFHHSTFSPLVSKIIEMKQPKILIYHNITPAAYFRNDNFPYYLIFKEAERQNYVLRQTKFEAVVGDSKYNLKVISALLSPVKKKFVHPPFLTLQFKKSRQDTLPIDDLVKDKYFNIIFVGRIVANKKQDDLVKVFEYYSKFINPKSRLILIGFFSPNEPVFTYLYQLIKKRQINNVIIKANVNPEKLASYYRSCQLFLSMSEHEGFGIPVLEAIYYGVPVLSYRIPAMEEVLPPANLFDSKDVQKVADKIAVIQIDKRKKNKLIRDQSKILNKFQDNILIADFVKLIKSSFNL</sequence>
<evidence type="ECO:0000313" key="4">
    <source>
        <dbReference type="Proteomes" id="UP000176376"/>
    </source>
</evidence>
<protein>
    <recommendedName>
        <fullName evidence="2">Glycosyl transferase family 1 domain-containing protein</fullName>
    </recommendedName>
</protein>
<name>A0A1F7JL78_9BACT</name>
<dbReference type="InterPro" id="IPR001296">
    <property type="entry name" value="Glyco_trans_1"/>
</dbReference>
<dbReference type="Pfam" id="PF00534">
    <property type="entry name" value="Glycos_transf_1"/>
    <property type="match status" value="1"/>
</dbReference>
<evidence type="ECO:0000313" key="3">
    <source>
        <dbReference type="EMBL" id="OGK56337.1"/>
    </source>
</evidence>
<dbReference type="Gene3D" id="3.40.50.2000">
    <property type="entry name" value="Glycogen Phosphorylase B"/>
    <property type="match status" value="2"/>
</dbReference>
<dbReference type="STRING" id="1802074.A3J15_03190"/>
<keyword evidence="1" id="KW-0808">Transferase</keyword>
<dbReference type="AlphaFoldDB" id="A0A1F7JL78"/>
<dbReference type="GO" id="GO:0016757">
    <property type="term" value="F:glycosyltransferase activity"/>
    <property type="evidence" value="ECO:0007669"/>
    <property type="project" value="InterPro"/>
</dbReference>
<dbReference type="SUPFAM" id="SSF53756">
    <property type="entry name" value="UDP-Glycosyltransferase/glycogen phosphorylase"/>
    <property type="match status" value="1"/>
</dbReference>
<dbReference type="Proteomes" id="UP000176376">
    <property type="component" value="Unassembled WGS sequence"/>
</dbReference>
<dbReference type="PANTHER" id="PTHR46401:SF2">
    <property type="entry name" value="GLYCOSYLTRANSFERASE WBBK-RELATED"/>
    <property type="match status" value="1"/>
</dbReference>